<reference evidence="1 2" key="1">
    <citation type="submission" date="2020-11" db="EMBL/GenBank/DDBJ databases">
        <title>Treponema Peruensis nv. sp., first commensal Treponema isolated from human feces.</title>
        <authorList>
            <person name="Belkhou C."/>
            <person name="Raes J."/>
        </authorList>
    </citation>
    <scope>NUCLEOTIDE SEQUENCE [LARGE SCALE GENOMIC DNA]</scope>
    <source>
        <strain evidence="1 2">RCC2812</strain>
    </source>
</reference>
<name>A0A7T3RF58_9SPIR</name>
<gene>
    <name evidence="1" type="ORF">IWA51_04545</name>
</gene>
<accession>A0A7T3RF58</accession>
<dbReference type="Proteomes" id="UP000595224">
    <property type="component" value="Chromosome"/>
</dbReference>
<proteinExistence type="predicted"/>
<dbReference type="RefSeq" id="WP_198443399.1">
    <property type="nucleotide sequence ID" value="NZ_CBCSHE010000002.1"/>
</dbReference>
<dbReference type="AlphaFoldDB" id="A0A7T3RF58"/>
<evidence type="ECO:0000313" key="1">
    <source>
        <dbReference type="EMBL" id="QQA01878.1"/>
    </source>
</evidence>
<sequence>MSTRFSFGIFTFVFFLCISVIKVSADSIIPPAGVQSANRRTALRCLSLSKEFVDSQDWNAALSQATLGLSYDDSVSDLWYLMAVSHSGLGAQRSVIIPLLENSLKKNNWVDYNRDAARLMYADVLSDTGESKKAVEILDSEPFVYSADAEYVRIKALYRIGDEQSVSLARTKMEGAGRIYPFDTRFPLLFFKSEYGRPQSAASSAIASYFISRVSQYAEAAPDKDAELEIYAASFAAGEMRVRMLKSFSARDLRHPLYAIVALDANLLSEQDALSYICDFSDDSIDFDLLSEFLQKLGSDDVKKEAAAYFNSYSGVIEQDTDRDGLVNLYVKYGRGRPQTVFYDKNQDGISDWSLACDFGAPVSGSMKVPRMDFTWDDFPYLSSVSLPSGENDIPSYEFGLVSRELEWSPVLMNAGNSISHSLGFDFYYPVLNEDLRSLSKEELLACASSLSVNTNENGGKRIKFLIQNGQTVSAEYYNGQKMYAVARFDRNTVTMRVVDSDSDGIFETTEIYAADHGGTQNAFSDEQRIMQNLFGTSAAGSGVYLRMIQVDTNADSIIDFTEEYLEDGTVVSSWDTDGDANWDVRNFRNDKDASETAEFRNFDGKNSIFVTLQNKIPASVKINEKEFSVTKDISENFYWIGEKNPAFAGDFYSECAQKALEHLAAISGAAASAVLEFKEDNGSIRINCVRMGSFNYGMIIPYLETFPSLEKETAE</sequence>
<keyword evidence="2" id="KW-1185">Reference proteome</keyword>
<dbReference type="KEGG" id="tper:IWA51_04545"/>
<evidence type="ECO:0000313" key="2">
    <source>
        <dbReference type="Proteomes" id="UP000595224"/>
    </source>
</evidence>
<dbReference type="EMBL" id="CP064936">
    <property type="protein sequence ID" value="QQA01878.1"/>
    <property type="molecule type" value="Genomic_DNA"/>
</dbReference>
<organism evidence="1 2">
    <name type="scientific">Treponema peruense</name>
    <dbReference type="NCBI Taxonomy" id="2787628"/>
    <lineage>
        <taxon>Bacteria</taxon>
        <taxon>Pseudomonadati</taxon>
        <taxon>Spirochaetota</taxon>
        <taxon>Spirochaetia</taxon>
        <taxon>Spirochaetales</taxon>
        <taxon>Treponemataceae</taxon>
        <taxon>Treponema</taxon>
    </lineage>
</organism>
<protein>
    <submittedName>
        <fullName evidence="1">Tetratricopeptide repeat protein</fullName>
    </submittedName>
</protein>